<keyword evidence="3 8" id="KW-0812">Transmembrane</keyword>
<keyword evidence="6 8" id="KW-0472">Membrane</keyword>
<evidence type="ECO:0000256" key="2">
    <source>
        <dbReference type="ARBA" id="ARBA00022448"/>
    </source>
</evidence>
<feature type="transmembrane region" description="Helical" evidence="8">
    <location>
        <begin position="24"/>
        <end position="45"/>
    </location>
</feature>
<keyword evidence="4 8" id="KW-1133">Transmembrane helix</keyword>
<gene>
    <name evidence="10" type="ORF">SAMN05421757_102852</name>
</gene>
<protein>
    <submittedName>
        <fullName evidence="10">Voltage-gated potassium channel</fullName>
    </submittedName>
</protein>
<keyword evidence="2" id="KW-0813">Transport</keyword>
<comment type="subcellular location">
    <subcellularLocation>
        <location evidence="1">Membrane</location>
        <topology evidence="1">Multi-pass membrane protein</topology>
    </subcellularLocation>
</comment>
<keyword evidence="11" id="KW-1185">Reference proteome</keyword>
<evidence type="ECO:0000256" key="1">
    <source>
        <dbReference type="ARBA" id="ARBA00004141"/>
    </source>
</evidence>
<organism evidence="10 11">
    <name type="scientific">Tropicimonas sediminicola</name>
    <dbReference type="NCBI Taxonomy" id="1031541"/>
    <lineage>
        <taxon>Bacteria</taxon>
        <taxon>Pseudomonadati</taxon>
        <taxon>Pseudomonadota</taxon>
        <taxon>Alphaproteobacteria</taxon>
        <taxon>Rhodobacterales</taxon>
        <taxon>Roseobacteraceae</taxon>
        <taxon>Tropicimonas</taxon>
    </lineage>
</organism>
<accession>A0A239FYH9</accession>
<dbReference type="GO" id="GO:0008076">
    <property type="term" value="C:voltage-gated potassium channel complex"/>
    <property type="evidence" value="ECO:0007669"/>
    <property type="project" value="InterPro"/>
</dbReference>
<name>A0A239FYH9_9RHOB</name>
<feature type="transmembrane region" description="Helical" evidence="8">
    <location>
        <begin position="197"/>
        <end position="218"/>
    </location>
</feature>
<feature type="transmembrane region" description="Helical" evidence="8">
    <location>
        <begin position="137"/>
        <end position="159"/>
    </location>
</feature>
<proteinExistence type="predicted"/>
<evidence type="ECO:0000256" key="7">
    <source>
        <dbReference type="ARBA" id="ARBA00023303"/>
    </source>
</evidence>
<evidence type="ECO:0000259" key="9">
    <source>
        <dbReference type="Pfam" id="PF07885"/>
    </source>
</evidence>
<evidence type="ECO:0000313" key="10">
    <source>
        <dbReference type="EMBL" id="SNS60834.1"/>
    </source>
</evidence>
<reference evidence="10 11" key="1">
    <citation type="submission" date="2017-06" db="EMBL/GenBank/DDBJ databases">
        <authorList>
            <person name="Kim H.J."/>
            <person name="Triplett B.A."/>
        </authorList>
    </citation>
    <scope>NUCLEOTIDE SEQUENCE [LARGE SCALE GENOMIC DNA]</scope>
    <source>
        <strain evidence="10 11">DSM 29339</strain>
    </source>
</reference>
<evidence type="ECO:0000256" key="4">
    <source>
        <dbReference type="ARBA" id="ARBA00022989"/>
    </source>
</evidence>
<dbReference type="OrthoDB" id="9799090at2"/>
<dbReference type="PRINTS" id="PR01463">
    <property type="entry name" value="EAGCHANLFMLY"/>
</dbReference>
<dbReference type="RefSeq" id="WP_089232537.1">
    <property type="nucleotide sequence ID" value="NZ_FZOY01000002.1"/>
</dbReference>
<dbReference type="GO" id="GO:0005249">
    <property type="term" value="F:voltage-gated potassium channel activity"/>
    <property type="evidence" value="ECO:0007669"/>
    <property type="project" value="InterPro"/>
</dbReference>
<feature type="transmembrane region" description="Helical" evidence="8">
    <location>
        <begin position="51"/>
        <end position="70"/>
    </location>
</feature>
<dbReference type="PANTHER" id="PTHR11537">
    <property type="entry name" value="VOLTAGE-GATED POTASSIUM CHANNEL"/>
    <property type="match status" value="1"/>
</dbReference>
<evidence type="ECO:0000256" key="6">
    <source>
        <dbReference type="ARBA" id="ARBA00023136"/>
    </source>
</evidence>
<dbReference type="EMBL" id="FZOY01000002">
    <property type="protein sequence ID" value="SNS60834.1"/>
    <property type="molecule type" value="Genomic_DNA"/>
</dbReference>
<dbReference type="SUPFAM" id="SSF81324">
    <property type="entry name" value="Voltage-gated potassium channels"/>
    <property type="match status" value="1"/>
</dbReference>
<evidence type="ECO:0000256" key="3">
    <source>
        <dbReference type="ARBA" id="ARBA00022692"/>
    </source>
</evidence>
<keyword evidence="5" id="KW-0406">Ion transport</keyword>
<evidence type="ECO:0000256" key="5">
    <source>
        <dbReference type="ARBA" id="ARBA00023065"/>
    </source>
</evidence>
<dbReference type="InterPro" id="IPR003938">
    <property type="entry name" value="K_chnl_volt-dep_EAG/ELK/ERG"/>
</dbReference>
<sequence length="257" mass="28988">MELLKARVSELYTGQTPTARRLRYWLILFDLATVVYFIVTVPLPATPLIRIVNFALAVLIAIDFLCRLWISDNRWRHLGQIYVLADLIVLLSLVLDPLLHLDLTFLRILRGVRLGRSEYLLQDLRRGWKFFRENEDALVAALNLVVFVFVTTSAVFIFFAEPKRGASGYVDSLYYTVTTLTTTGYGDLTPQTPVEKIAAVAIMVIGVSLFLRLAGAVFTRSRVHHPCPQCGLTRHDPDAVHCKHCGEMLRIETEGAG</sequence>
<feature type="domain" description="Potassium channel" evidence="9">
    <location>
        <begin position="146"/>
        <end position="217"/>
    </location>
</feature>
<keyword evidence="7 10" id="KW-0407">Ion channel</keyword>
<dbReference type="InterPro" id="IPR013099">
    <property type="entry name" value="K_chnl_dom"/>
</dbReference>
<dbReference type="AlphaFoldDB" id="A0A239FYH9"/>
<dbReference type="Gene3D" id="1.10.287.70">
    <property type="match status" value="1"/>
</dbReference>
<dbReference type="Pfam" id="PF07885">
    <property type="entry name" value="Ion_trans_2"/>
    <property type="match status" value="1"/>
</dbReference>
<dbReference type="Proteomes" id="UP000198426">
    <property type="component" value="Unassembled WGS sequence"/>
</dbReference>
<evidence type="ECO:0000313" key="11">
    <source>
        <dbReference type="Proteomes" id="UP000198426"/>
    </source>
</evidence>
<dbReference type="InterPro" id="IPR028325">
    <property type="entry name" value="VG_K_chnl"/>
</dbReference>
<dbReference type="PANTHER" id="PTHR11537:SF254">
    <property type="entry name" value="POTASSIUM VOLTAGE-GATED CHANNEL PROTEIN SHAB"/>
    <property type="match status" value="1"/>
</dbReference>
<evidence type="ECO:0000256" key="8">
    <source>
        <dbReference type="SAM" id="Phobius"/>
    </source>
</evidence>
<dbReference type="GO" id="GO:0001508">
    <property type="term" value="P:action potential"/>
    <property type="evidence" value="ECO:0007669"/>
    <property type="project" value="TreeGrafter"/>
</dbReference>